<dbReference type="VEuPathDB" id="FungiDB:MYCFIDRAFT_180599"/>
<proteinExistence type="predicted"/>
<dbReference type="GeneID" id="19334453"/>
<evidence type="ECO:0000313" key="1">
    <source>
        <dbReference type="EMBL" id="EME76948.1"/>
    </source>
</evidence>
<dbReference type="AlphaFoldDB" id="M3AIB4"/>
<evidence type="ECO:0000313" key="2">
    <source>
        <dbReference type="Proteomes" id="UP000016932"/>
    </source>
</evidence>
<organism evidence="1 2">
    <name type="scientific">Pseudocercospora fijiensis (strain CIRAD86)</name>
    <name type="common">Black leaf streak disease fungus</name>
    <name type="synonym">Mycosphaerella fijiensis</name>
    <dbReference type="NCBI Taxonomy" id="383855"/>
    <lineage>
        <taxon>Eukaryota</taxon>
        <taxon>Fungi</taxon>
        <taxon>Dikarya</taxon>
        <taxon>Ascomycota</taxon>
        <taxon>Pezizomycotina</taxon>
        <taxon>Dothideomycetes</taxon>
        <taxon>Dothideomycetidae</taxon>
        <taxon>Mycosphaerellales</taxon>
        <taxon>Mycosphaerellaceae</taxon>
        <taxon>Pseudocercospora</taxon>
    </lineage>
</organism>
<dbReference type="KEGG" id="pfj:MYCFIDRAFT_180599"/>
<name>M3AIB4_PSEFD</name>
<sequence>MARLALMQGMDAGLISHVHQVGELRFQETSNDHGMRCSREREVSMRPAMSTPAVEVIVHCMASMILVVPHMIIAQGRVRS</sequence>
<gene>
    <name evidence="1" type="ORF">MYCFIDRAFT_180599</name>
</gene>
<dbReference type="Proteomes" id="UP000016932">
    <property type="component" value="Unassembled WGS sequence"/>
</dbReference>
<dbReference type="EMBL" id="KB446573">
    <property type="protein sequence ID" value="EME76948.1"/>
    <property type="molecule type" value="Genomic_DNA"/>
</dbReference>
<keyword evidence="2" id="KW-1185">Reference proteome</keyword>
<dbReference type="RefSeq" id="XP_007932570.1">
    <property type="nucleotide sequence ID" value="XM_007934379.1"/>
</dbReference>
<reference evidence="1 2" key="1">
    <citation type="journal article" date="2012" name="PLoS Pathog.">
        <title>Diverse lifestyles and strategies of plant pathogenesis encoded in the genomes of eighteen Dothideomycetes fungi.</title>
        <authorList>
            <person name="Ohm R.A."/>
            <person name="Feau N."/>
            <person name="Henrissat B."/>
            <person name="Schoch C.L."/>
            <person name="Horwitz B.A."/>
            <person name="Barry K.W."/>
            <person name="Condon B.J."/>
            <person name="Copeland A.C."/>
            <person name="Dhillon B."/>
            <person name="Glaser F."/>
            <person name="Hesse C.N."/>
            <person name="Kosti I."/>
            <person name="LaButti K."/>
            <person name="Lindquist E.A."/>
            <person name="Lucas S."/>
            <person name="Salamov A.A."/>
            <person name="Bradshaw R.E."/>
            <person name="Ciuffetti L."/>
            <person name="Hamelin R.C."/>
            <person name="Kema G.H.J."/>
            <person name="Lawrence C."/>
            <person name="Scott J.A."/>
            <person name="Spatafora J.W."/>
            <person name="Turgeon B.G."/>
            <person name="de Wit P.J.G.M."/>
            <person name="Zhong S."/>
            <person name="Goodwin S.B."/>
            <person name="Grigoriev I.V."/>
        </authorList>
    </citation>
    <scope>NUCLEOTIDE SEQUENCE [LARGE SCALE GENOMIC DNA]</scope>
    <source>
        <strain evidence="1 2">CIRAD86</strain>
    </source>
</reference>
<protein>
    <submittedName>
        <fullName evidence="1">Uncharacterized protein</fullName>
    </submittedName>
</protein>
<accession>M3AIB4</accession>
<dbReference type="HOGENOM" id="CLU_2590759_0_0_1"/>